<dbReference type="EMBL" id="QGNW01000018">
    <property type="protein sequence ID" value="RVX15589.1"/>
    <property type="molecule type" value="Genomic_DNA"/>
</dbReference>
<evidence type="ECO:0000256" key="2">
    <source>
        <dbReference type="ARBA" id="ARBA00023242"/>
    </source>
</evidence>
<dbReference type="GO" id="GO:0004842">
    <property type="term" value="F:ubiquitin-protein transferase activity"/>
    <property type="evidence" value="ECO:0007669"/>
    <property type="project" value="InterPro"/>
</dbReference>
<comment type="caution">
    <text evidence="5">The sequence shown here is derived from an EMBL/GenBank/DDBJ whole genome shotgun (WGS) entry which is preliminary data.</text>
</comment>
<dbReference type="Pfam" id="PF13966">
    <property type="entry name" value="zf-RVT"/>
    <property type="match status" value="1"/>
</dbReference>
<dbReference type="Proteomes" id="UP000288805">
    <property type="component" value="Unassembled WGS sequence"/>
</dbReference>
<dbReference type="Pfam" id="PF13934">
    <property type="entry name" value="ELYS"/>
    <property type="match status" value="1"/>
</dbReference>
<dbReference type="PANTHER" id="PTHR47358">
    <property type="entry name" value="E3 UBIQUITIN-PROTEIN LIGASE HOS1"/>
    <property type="match status" value="1"/>
</dbReference>
<proteinExistence type="predicted"/>
<dbReference type="InterPro" id="IPR026960">
    <property type="entry name" value="RVT-Znf"/>
</dbReference>
<gene>
    <name evidence="5" type="primary">HOS1_5</name>
    <name evidence="5" type="ORF">CK203_009165</name>
</gene>
<evidence type="ECO:0000313" key="6">
    <source>
        <dbReference type="Proteomes" id="UP000288805"/>
    </source>
</evidence>
<dbReference type="GO" id="GO:0005634">
    <property type="term" value="C:nucleus"/>
    <property type="evidence" value="ECO:0007669"/>
    <property type="project" value="UniProtKB-SubCell"/>
</dbReference>
<name>A0A438K303_VITVI</name>
<dbReference type="GO" id="GO:0016567">
    <property type="term" value="P:protein ubiquitination"/>
    <property type="evidence" value="ECO:0007669"/>
    <property type="project" value="InterPro"/>
</dbReference>
<evidence type="ECO:0000256" key="1">
    <source>
        <dbReference type="ARBA" id="ARBA00004123"/>
    </source>
</evidence>
<accession>A0A438K303</accession>
<reference evidence="5 6" key="1">
    <citation type="journal article" date="2018" name="PLoS Genet.">
        <title>Population sequencing reveals clonal diversity and ancestral inbreeding in the grapevine cultivar Chardonnay.</title>
        <authorList>
            <person name="Roach M.J."/>
            <person name="Johnson D.L."/>
            <person name="Bohlmann J."/>
            <person name="van Vuuren H.J."/>
            <person name="Jones S.J."/>
            <person name="Pretorius I.S."/>
            <person name="Schmidt S.A."/>
            <person name="Borneman A.R."/>
        </authorList>
    </citation>
    <scope>NUCLEOTIDE SEQUENCE [LARGE SCALE GENOMIC DNA]</scope>
    <source>
        <strain evidence="6">cv. Chardonnay</strain>
        <tissue evidence="5">Leaf</tissue>
    </source>
</reference>
<dbReference type="PANTHER" id="PTHR47358:SF2">
    <property type="entry name" value="E3 UBIQUITIN-PROTEIN LIGASE HOS1"/>
    <property type="match status" value="1"/>
</dbReference>
<comment type="subcellular location">
    <subcellularLocation>
        <location evidence="1">Nucleus</location>
    </subcellularLocation>
</comment>
<sequence length="417" mass="47362">MLRDYRISFEEDLVIWKGGGNGNFGVKEAYNLLLAPNETAFPKKCIWVDKVPTKVAFFAWEATWGKIFTLDRLQQRGWQLPNRCFLCGCEEETVNHILLHCIVVKVLWENVLALIGIQWVFPETVKEDLRMPIVYESICIFMAIMLRPSTKKPRSSKKNVTHFYWFSFSTSSCKAMFKLSPPSMIMEACLLLPEISGPGTHPKIAQVLLERQNPDAALMVLRWSGHDGGSQLVSLGEAVNAARVRVECALVTEAFMYQRLLCTKIKEKQLRDGLASNVPEVSKGESRTWMDWMETLVTEICCLCIRRGLVDRMIELPWNFDEEKCLHKCLLEYAIDDPSTIVGSLLVVFYLQGIDGQFRLGKGLLYNTALCTYAPLLKKIAILQPEGNNFWNIHTNHSGAFSLSAPGKLKARMKDRG</sequence>
<dbReference type="InterPro" id="IPR025151">
    <property type="entry name" value="ELYS_dom"/>
</dbReference>
<feature type="domain" description="Reverse transcriptase zinc-binding" evidence="4">
    <location>
        <begin position="24"/>
        <end position="108"/>
    </location>
</feature>
<evidence type="ECO:0000313" key="5">
    <source>
        <dbReference type="EMBL" id="RVX15589.1"/>
    </source>
</evidence>
<organism evidence="5 6">
    <name type="scientific">Vitis vinifera</name>
    <name type="common">Grape</name>
    <dbReference type="NCBI Taxonomy" id="29760"/>
    <lineage>
        <taxon>Eukaryota</taxon>
        <taxon>Viridiplantae</taxon>
        <taxon>Streptophyta</taxon>
        <taxon>Embryophyta</taxon>
        <taxon>Tracheophyta</taxon>
        <taxon>Spermatophyta</taxon>
        <taxon>Magnoliopsida</taxon>
        <taxon>eudicotyledons</taxon>
        <taxon>Gunneridae</taxon>
        <taxon>Pentapetalae</taxon>
        <taxon>rosids</taxon>
        <taxon>Vitales</taxon>
        <taxon>Vitaceae</taxon>
        <taxon>Viteae</taxon>
        <taxon>Vitis</taxon>
    </lineage>
</organism>
<keyword evidence="2" id="KW-0539">Nucleus</keyword>
<evidence type="ECO:0000259" key="4">
    <source>
        <dbReference type="Pfam" id="PF13966"/>
    </source>
</evidence>
<dbReference type="InterPro" id="IPR044718">
    <property type="entry name" value="HOS1"/>
</dbReference>
<protein>
    <submittedName>
        <fullName evidence="5">E3 ubiquitin-protein ligase HOS1</fullName>
    </submittedName>
</protein>
<evidence type="ECO:0000259" key="3">
    <source>
        <dbReference type="Pfam" id="PF13934"/>
    </source>
</evidence>
<dbReference type="AlphaFoldDB" id="A0A438K303"/>
<feature type="domain" description="ELYS-like" evidence="3">
    <location>
        <begin position="186"/>
        <end position="332"/>
    </location>
</feature>